<comment type="caution">
    <text evidence="1">The sequence shown here is derived from an EMBL/GenBank/DDBJ whole genome shotgun (WGS) entry which is preliminary data.</text>
</comment>
<reference evidence="1" key="1">
    <citation type="submission" date="2023-05" db="EMBL/GenBank/DDBJ databases">
        <title>Nepenthes gracilis genome sequencing.</title>
        <authorList>
            <person name="Fukushima K."/>
        </authorList>
    </citation>
    <scope>NUCLEOTIDE SEQUENCE</scope>
    <source>
        <strain evidence="1">SING2019-196</strain>
    </source>
</reference>
<evidence type="ECO:0000313" key="2">
    <source>
        <dbReference type="Proteomes" id="UP001279734"/>
    </source>
</evidence>
<accession>A0AAD3SK88</accession>
<dbReference type="EMBL" id="BSYO01000012">
    <property type="protein sequence ID" value="GMH12728.1"/>
    <property type="molecule type" value="Genomic_DNA"/>
</dbReference>
<dbReference type="AlphaFoldDB" id="A0AAD3SK88"/>
<proteinExistence type="predicted"/>
<dbReference type="Proteomes" id="UP001279734">
    <property type="component" value="Unassembled WGS sequence"/>
</dbReference>
<sequence length="105" mass="11605">MKAESNMNDLTSMHHWCRDSAADVEEEEDLRGKRMSGRRNLSFWAGCAGVGRNQELRWWLIPTERGKAKIYKLTVLTGPAVKIGASRTNNAVVGKPNGSTDMKGG</sequence>
<gene>
    <name evidence="1" type="ORF">Nepgr_014569</name>
</gene>
<organism evidence="1 2">
    <name type="scientific">Nepenthes gracilis</name>
    <name type="common">Slender pitcher plant</name>
    <dbReference type="NCBI Taxonomy" id="150966"/>
    <lineage>
        <taxon>Eukaryota</taxon>
        <taxon>Viridiplantae</taxon>
        <taxon>Streptophyta</taxon>
        <taxon>Embryophyta</taxon>
        <taxon>Tracheophyta</taxon>
        <taxon>Spermatophyta</taxon>
        <taxon>Magnoliopsida</taxon>
        <taxon>eudicotyledons</taxon>
        <taxon>Gunneridae</taxon>
        <taxon>Pentapetalae</taxon>
        <taxon>Caryophyllales</taxon>
        <taxon>Nepenthaceae</taxon>
        <taxon>Nepenthes</taxon>
    </lineage>
</organism>
<protein>
    <submittedName>
        <fullName evidence="1">Uncharacterized protein</fullName>
    </submittedName>
</protein>
<name>A0AAD3SK88_NEPGR</name>
<keyword evidence="2" id="KW-1185">Reference proteome</keyword>
<evidence type="ECO:0000313" key="1">
    <source>
        <dbReference type="EMBL" id="GMH12728.1"/>
    </source>
</evidence>